<dbReference type="EnsemblFungi" id="EJT79427">
    <property type="protein sequence ID" value="EJT79427"/>
    <property type="gene ID" value="GGTG_04511"/>
</dbReference>
<proteinExistence type="predicted"/>
<evidence type="ECO:0000313" key="3">
    <source>
        <dbReference type="Proteomes" id="UP000006039"/>
    </source>
</evidence>
<protein>
    <submittedName>
        <fullName evidence="1 2">Uncharacterized protein</fullName>
    </submittedName>
</protein>
<reference evidence="3" key="1">
    <citation type="submission" date="2010-07" db="EMBL/GenBank/DDBJ databases">
        <title>The genome sequence of Gaeumannomyces graminis var. tritici strain R3-111a-1.</title>
        <authorList>
            <consortium name="The Broad Institute Genome Sequencing Platform"/>
            <person name="Ma L.-J."/>
            <person name="Dead R."/>
            <person name="Young S."/>
            <person name="Zeng Q."/>
            <person name="Koehrsen M."/>
            <person name="Alvarado L."/>
            <person name="Berlin A."/>
            <person name="Chapman S.B."/>
            <person name="Chen Z."/>
            <person name="Freedman E."/>
            <person name="Gellesch M."/>
            <person name="Goldberg J."/>
            <person name="Griggs A."/>
            <person name="Gujja S."/>
            <person name="Heilman E.R."/>
            <person name="Heiman D."/>
            <person name="Hepburn T."/>
            <person name="Howarth C."/>
            <person name="Jen D."/>
            <person name="Larson L."/>
            <person name="Mehta T."/>
            <person name="Neiman D."/>
            <person name="Pearson M."/>
            <person name="Roberts A."/>
            <person name="Saif S."/>
            <person name="Shea T."/>
            <person name="Shenoy N."/>
            <person name="Sisk P."/>
            <person name="Stolte C."/>
            <person name="Sykes S."/>
            <person name="Walk T."/>
            <person name="White J."/>
            <person name="Yandava C."/>
            <person name="Haas B."/>
            <person name="Nusbaum C."/>
            <person name="Birren B."/>
        </authorList>
    </citation>
    <scope>NUCLEOTIDE SEQUENCE [LARGE SCALE GENOMIC DNA]</scope>
    <source>
        <strain evidence="3">R3-111a-1</strain>
    </source>
</reference>
<dbReference type="Proteomes" id="UP000006039">
    <property type="component" value="Unassembled WGS sequence"/>
</dbReference>
<dbReference type="VEuPathDB" id="FungiDB:GGTG_04511"/>
<dbReference type="GeneID" id="20344969"/>
<accession>J3NTB2</accession>
<dbReference type="EMBL" id="GL385396">
    <property type="protein sequence ID" value="EJT79427.1"/>
    <property type="molecule type" value="Genomic_DNA"/>
</dbReference>
<reference evidence="1" key="2">
    <citation type="submission" date="2010-07" db="EMBL/GenBank/DDBJ databases">
        <authorList>
            <consortium name="The Broad Institute Genome Sequencing Platform"/>
            <consortium name="Broad Institute Genome Sequencing Center for Infectious Disease"/>
            <person name="Ma L.-J."/>
            <person name="Dead R."/>
            <person name="Young S."/>
            <person name="Zeng Q."/>
            <person name="Koehrsen M."/>
            <person name="Alvarado L."/>
            <person name="Berlin A."/>
            <person name="Chapman S.B."/>
            <person name="Chen Z."/>
            <person name="Freedman E."/>
            <person name="Gellesch M."/>
            <person name="Goldberg J."/>
            <person name="Griggs A."/>
            <person name="Gujja S."/>
            <person name="Heilman E.R."/>
            <person name="Heiman D."/>
            <person name="Hepburn T."/>
            <person name="Howarth C."/>
            <person name="Jen D."/>
            <person name="Larson L."/>
            <person name="Mehta T."/>
            <person name="Neiman D."/>
            <person name="Pearson M."/>
            <person name="Roberts A."/>
            <person name="Saif S."/>
            <person name="Shea T."/>
            <person name="Shenoy N."/>
            <person name="Sisk P."/>
            <person name="Stolte C."/>
            <person name="Sykes S."/>
            <person name="Walk T."/>
            <person name="White J."/>
            <person name="Yandava C."/>
            <person name="Haas B."/>
            <person name="Nusbaum C."/>
            <person name="Birren B."/>
        </authorList>
    </citation>
    <scope>NUCLEOTIDE SEQUENCE</scope>
    <source>
        <strain evidence="1">R3-111a-1</strain>
    </source>
</reference>
<dbReference type="HOGENOM" id="CLU_2346798_0_0_1"/>
<organism evidence="1">
    <name type="scientific">Gaeumannomyces tritici (strain R3-111a-1)</name>
    <name type="common">Wheat and barley take-all root rot fungus</name>
    <name type="synonym">Gaeumannomyces graminis var. tritici</name>
    <dbReference type="NCBI Taxonomy" id="644352"/>
    <lineage>
        <taxon>Eukaryota</taxon>
        <taxon>Fungi</taxon>
        <taxon>Dikarya</taxon>
        <taxon>Ascomycota</taxon>
        <taxon>Pezizomycotina</taxon>
        <taxon>Sordariomycetes</taxon>
        <taxon>Sordariomycetidae</taxon>
        <taxon>Magnaporthales</taxon>
        <taxon>Magnaporthaceae</taxon>
        <taxon>Gaeumannomyces</taxon>
    </lineage>
</organism>
<reference evidence="2" key="5">
    <citation type="submission" date="2018-04" db="UniProtKB">
        <authorList>
            <consortium name="EnsemblFungi"/>
        </authorList>
    </citation>
    <scope>IDENTIFICATION</scope>
    <source>
        <strain evidence="2">R3-111a-1</strain>
    </source>
</reference>
<evidence type="ECO:0000313" key="1">
    <source>
        <dbReference type="EMBL" id="EJT79427.1"/>
    </source>
</evidence>
<dbReference type="RefSeq" id="XP_009220572.1">
    <property type="nucleotide sequence ID" value="XM_009222308.1"/>
</dbReference>
<gene>
    <name evidence="2" type="primary">20344969</name>
    <name evidence="1" type="ORF">GGTG_04511</name>
</gene>
<name>J3NTB2_GAET3</name>
<dbReference type="AlphaFoldDB" id="J3NTB2"/>
<keyword evidence="3" id="KW-1185">Reference proteome</keyword>
<reference evidence="1" key="3">
    <citation type="submission" date="2010-09" db="EMBL/GenBank/DDBJ databases">
        <title>Annotation of Gaeumannomyces graminis var. tritici R3-111a-1.</title>
        <authorList>
            <consortium name="The Broad Institute Genome Sequencing Platform"/>
            <person name="Ma L.-J."/>
            <person name="Dead R."/>
            <person name="Young S.K."/>
            <person name="Zeng Q."/>
            <person name="Gargeya S."/>
            <person name="Fitzgerald M."/>
            <person name="Haas B."/>
            <person name="Abouelleil A."/>
            <person name="Alvarado L."/>
            <person name="Arachchi H.M."/>
            <person name="Berlin A."/>
            <person name="Brown A."/>
            <person name="Chapman S.B."/>
            <person name="Chen Z."/>
            <person name="Dunbar C."/>
            <person name="Freedman E."/>
            <person name="Gearin G."/>
            <person name="Gellesch M."/>
            <person name="Goldberg J."/>
            <person name="Griggs A."/>
            <person name="Gujja S."/>
            <person name="Heiman D."/>
            <person name="Howarth C."/>
            <person name="Larson L."/>
            <person name="Lui A."/>
            <person name="MacDonald P.J.P."/>
            <person name="Mehta T."/>
            <person name="Montmayeur A."/>
            <person name="Murphy C."/>
            <person name="Neiman D."/>
            <person name="Pearson M."/>
            <person name="Priest M."/>
            <person name="Roberts A."/>
            <person name="Saif S."/>
            <person name="Shea T."/>
            <person name="Shenoy N."/>
            <person name="Sisk P."/>
            <person name="Stolte C."/>
            <person name="Sykes S."/>
            <person name="Yandava C."/>
            <person name="Wortman J."/>
            <person name="Nusbaum C."/>
            <person name="Birren B."/>
        </authorList>
    </citation>
    <scope>NUCLEOTIDE SEQUENCE</scope>
    <source>
        <strain evidence="1">R3-111a-1</strain>
    </source>
</reference>
<reference evidence="2" key="4">
    <citation type="journal article" date="2015" name="G3 (Bethesda)">
        <title>Genome sequences of three phytopathogenic species of the Magnaporthaceae family of fungi.</title>
        <authorList>
            <person name="Okagaki L.H."/>
            <person name="Nunes C.C."/>
            <person name="Sailsbery J."/>
            <person name="Clay B."/>
            <person name="Brown D."/>
            <person name="John T."/>
            <person name="Oh Y."/>
            <person name="Young N."/>
            <person name="Fitzgerald M."/>
            <person name="Haas B.J."/>
            <person name="Zeng Q."/>
            <person name="Young S."/>
            <person name="Adiconis X."/>
            <person name="Fan L."/>
            <person name="Levin J.Z."/>
            <person name="Mitchell T.K."/>
            <person name="Okubara P.A."/>
            <person name="Farman M.L."/>
            <person name="Kohn L.M."/>
            <person name="Birren B."/>
            <person name="Ma L.-J."/>
            <person name="Dean R.A."/>
        </authorList>
    </citation>
    <scope>NUCLEOTIDE SEQUENCE</scope>
    <source>
        <strain evidence="2">R3-111a-1</strain>
    </source>
</reference>
<sequence length="97" mass="10688">MEQNPSKVDKRQLTVPLVCRFSFNVFSLARPVTVQRRKCFVGSVSATWFKKLADGASLRVNSPPSPLWTASGTRVGAAAARAPYWQAQNRGSTWGYA</sequence>
<evidence type="ECO:0000313" key="2">
    <source>
        <dbReference type="EnsemblFungi" id="EJT79427"/>
    </source>
</evidence>